<feature type="disulfide bond" evidence="2">
    <location>
        <begin position="57"/>
        <end position="66"/>
    </location>
</feature>
<dbReference type="AlphaFoldDB" id="A0A2Z7A8L5"/>
<dbReference type="InterPro" id="IPR017949">
    <property type="entry name" value="Thaumatin_CS"/>
</dbReference>
<feature type="disulfide bond" evidence="2">
    <location>
        <begin position="138"/>
        <end position="154"/>
    </location>
</feature>
<dbReference type="SMART" id="SM00205">
    <property type="entry name" value="THN"/>
    <property type="match status" value="1"/>
</dbReference>
<dbReference type="Pfam" id="PF00314">
    <property type="entry name" value="Thaumatin"/>
    <property type="match status" value="1"/>
</dbReference>
<keyword evidence="1" id="KW-0732">Signal</keyword>
<organism evidence="3 4">
    <name type="scientific">Dorcoceras hygrometricum</name>
    <dbReference type="NCBI Taxonomy" id="472368"/>
    <lineage>
        <taxon>Eukaryota</taxon>
        <taxon>Viridiplantae</taxon>
        <taxon>Streptophyta</taxon>
        <taxon>Embryophyta</taxon>
        <taxon>Tracheophyta</taxon>
        <taxon>Spermatophyta</taxon>
        <taxon>Magnoliopsida</taxon>
        <taxon>eudicotyledons</taxon>
        <taxon>Gunneridae</taxon>
        <taxon>Pentapetalae</taxon>
        <taxon>asterids</taxon>
        <taxon>lamiids</taxon>
        <taxon>Lamiales</taxon>
        <taxon>Gesneriaceae</taxon>
        <taxon>Didymocarpoideae</taxon>
        <taxon>Trichosporeae</taxon>
        <taxon>Loxocarpinae</taxon>
        <taxon>Dorcoceras</taxon>
    </lineage>
</organism>
<dbReference type="Proteomes" id="UP000250235">
    <property type="component" value="Unassembled WGS sequence"/>
</dbReference>
<dbReference type="PROSITE" id="PS00316">
    <property type="entry name" value="THAUMATIN_1"/>
    <property type="match status" value="1"/>
</dbReference>
<keyword evidence="2" id="KW-1015">Disulfide bond</keyword>
<evidence type="ECO:0000256" key="1">
    <source>
        <dbReference type="ARBA" id="ARBA00022729"/>
    </source>
</evidence>
<keyword evidence="4" id="KW-1185">Reference proteome</keyword>
<dbReference type="SUPFAM" id="SSF49870">
    <property type="entry name" value="Osmotin, thaumatin-like protein"/>
    <property type="match status" value="1"/>
</dbReference>
<feature type="disulfide bond" evidence="2">
    <location>
        <begin position="129"/>
        <end position="191"/>
    </location>
</feature>
<dbReference type="PIRSF" id="PIRSF002703">
    <property type="entry name" value="Thaumatin"/>
    <property type="match status" value="1"/>
</dbReference>
<dbReference type="FunFam" id="2.60.110.10:FF:000004">
    <property type="entry name" value="THAUMATIN-LIKE PROTEIN 1"/>
    <property type="match status" value="1"/>
</dbReference>
<dbReference type="CDD" id="cd09218">
    <property type="entry name" value="TLP-PA"/>
    <property type="match status" value="1"/>
</dbReference>
<protein>
    <submittedName>
        <fullName evidence="3">Thaumatin-like protein 1a</fullName>
    </submittedName>
</protein>
<dbReference type="InterPro" id="IPR037176">
    <property type="entry name" value="Osmotin/thaumatin-like_sf"/>
</dbReference>
<dbReference type="PRINTS" id="PR00347">
    <property type="entry name" value="THAUMATIN"/>
</dbReference>
<reference evidence="3 4" key="1">
    <citation type="journal article" date="2015" name="Proc. Natl. Acad. Sci. U.S.A.">
        <title>The resurrection genome of Boea hygrometrica: A blueprint for survival of dehydration.</title>
        <authorList>
            <person name="Xiao L."/>
            <person name="Yang G."/>
            <person name="Zhang L."/>
            <person name="Yang X."/>
            <person name="Zhao S."/>
            <person name="Ji Z."/>
            <person name="Zhou Q."/>
            <person name="Hu M."/>
            <person name="Wang Y."/>
            <person name="Chen M."/>
            <person name="Xu Y."/>
            <person name="Jin H."/>
            <person name="Xiao X."/>
            <person name="Hu G."/>
            <person name="Bao F."/>
            <person name="Hu Y."/>
            <person name="Wan P."/>
            <person name="Li L."/>
            <person name="Deng X."/>
            <person name="Kuang T."/>
            <person name="Xiang C."/>
            <person name="Zhu J.K."/>
            <person name="Oliver M.J."/>
            <person name="He Y."/>
        </authorList>
    </citation>
    <scope>NUCLEOTIDE SEQUENCE [LARGE SCALE GENOMIC DNA]</scope>
    <source>
        <strain evidence="4">cv. XS01</strain>
    </source>
</reference>
<dbReference type="Gene3D" id="2.60.110.10">
    <property type="entry name" value="Thaumatin"/>
    <property type="match status" value="1"/>
</dbReference>
<name>A0A2Z7A8L5_9LAMI</name>
<dbReference type="InterPro" id="IPR001938">
    <property type="entry name" value="Thaumatin"/>
</dbReference>
<feature type="disulfide bond" evidence="2">
    <location>
        <begin position="168"/>
        <end position="178"/>
    </location>
</feature>
<dbReference type="OrthoDB" id="430315at2759"/>
<feature type="disulfide bond" evidence="2">
    <location>
        <begin position="124"/>
        <end position="208"/>
    </location>
</feature>
<feature type="disulfide bond" evidence="2">
    <location>
        <begin position="158"/>
        <end position="167"/>
    </location>
</feature>
<accession>A0A2Z7A8L5</accession>
<evidence type="ECO:0000313" key="3">
    <source>
        <dbReference type="EMBL" id="KZV15222.1"/>
    </source>
</evidence>
<gene>
    <name evidence="3" type="ORF">F511_28571</name>
</gene>
<evidence type="ECO:0000256" key="2">
    <source>
        <dbReference type="PIRSR" id="PIRSR002703-1"/>
    </source>
</evidence>
<dbReference type="PROSITE" id="PS51367">
    <property type="entry name" value="THAUMATIN_2"/>
    <property type="match status" value="1"/>
</dbReference>
<feature type="disulfide bond" evidence="2">
    <location>
        <begin position="71"/>
        <end position="78"/>
    </location>
</feature>
<sequence>MPAMFTVKNNCPYTIWPATLSSRYIEYETGFELGSQASKTFHAPDGWSGRIWARSSCSNSGGRFHCLTGDCGSGEVYCRGAGGTPPVSLVEFTLNGDGNKDFYDLSLVDGFNLPVAVAPQSNNCPTAICPIDINNNGCPNELAVRDGSGGMVGCKSACFSFSQPQYCCTGEYNNPEKCKPTNFSEIFKQRCPQAYSYAYDDKSSLFTCPTGGNYLITFCP</sequence>
<dbReference type="EMBL" id="KV020111">
    <property type="protein sequence ID" value="KZV15222.1"/>
    <property type="molecule type" value="Genomic_DNA"/>
</dbReference>
<proteinExistence type="predicted"/>
<evidence type="ECO:0000313" key="4">
    <source>
        <dbReference type="Proteomes" id="UP000250235"/>
    </source>
</evidence>
<feature type="disulfide bond" evidence="2">
    <location>
        <begin position="11"/>
        <end position="219"/>
    </location>
</feature>
<dbReference type="PANTHER" id="PTHR31048">
    <property type="entry name" value="OS03G0233200 PROTEIN"/>
    <property type="match status" value="1"/>
</dbReference>